<dbReference type="InterPro" id="IPR001480">
    <property type="entry name" value="Bulb-type_lectin_dom"/>
</dbReference>
<evidence type="ECO:0000256" key="5">
    <source>
        <dbReference type="ARBA" id="ARBA00022692"/>
    </source>
</evidence>
<keyword evidence="11 19" id="KW-0472">Membrane</keyword>
<keyword evidence="10 19" id="KW-1133">Transmembrane helix</keyword>
<dbReference type="Pfam" id="PF01453">
    <property type="entry name" value="B_lectin"/>
    <property type="match status" value="1"/>
</dbReference>
<reference evidence="23" key="2">
    <citation type="submission" date="2022-01" db="EMBL/GenBank/DDBJ databases">
        <authorList>
            <person name="Yamashiro T."/>
            <person name="Shiraishi A."/>
            <person name="Satake H."/>
            <person name="Nakayama K."/>
        </authorList>
    </citation>
    <scope>NUCLEOTIDE SEQUENCE</scope>
</reference>
<evidence type="ECO:0000256" key="12">
    <source>
        <dbReference type="ARBA" id="ARBA00023157"/>
    </source>
</evidence>
<keyword evidence="14" id="KW-0325">Glycoprotein</keyword>
<evidence type="ECO:0000256" key="11">
    <source>
        <dbReference type="ARBA" id="ARBA00023136"/>
    </source>
</evidence>
<evidence type="ECO:0000256" key="4">
    <source>
        <dbReference type="ARBA" id="ARBA00022679"/>
    </source>
</evidence>
<dbReference type="SMART" id="SM00108">
    <property type="entry name" value="B_lectin"/>
    <property type="match status" value="1"/>
</dbReference>
<dbReference type="InterPro" id="IPR024171">
    <property type="entry name" value="SRK-like_kinase"/>
</dbReference>
<dbReference type="SUPFAM" id="SSF56112">
    <property type="entry name" value="Protein kinase-like (PK-like)"/>
    <property type="match status" value="1"/>
</dbReference>
<comment type="catalytic activity">
    <reaction evidence="16 17">
        <text>L-seryl-[protein] + ATP = O-phospho-L-seryl-[protein] + ADP + H(+)</text>
        <dbReference type="Rhea" id="RHEA:17989"/>
        <dbReference type="Rhea" id="RHEA-COMP:9863"/>
        <dbReference type="Rhea" id="RHEA-COMP:11604"/>
        <dbReference type="ChEBI" id="CHEBI:15378"/>
        <dbReference type="ChEBI" id="CHEBI:29999"/>
        <dbReference type="ChEBI" id="CHEBI:30616"/>
        <dbReference type="ChEBI" id="CHEBI:83421"/>
        <dbReference type="ChEBI" id="CHEBI:456216"/>
        <dbReference type="EC" id="2.7.11.1"/>
    </reaction>
</comment>
<name>A0ABQ5DCR4_9ASTR</name>
<keyword evidence="12" id="KW-1015">Disulfide bond</keyword>
<proteinExistence type="inferred from homology"/>
<evidence type="ECO:0000256" key="6">
    <source>
        <dbReference type="ARBA" id="ARBA00022729"/>
    </source>
</evidence>
<keyword evidence="13" id="KW-0675">Receptor</keyword>
<feature type="domain" description="Bulb-type lectin" evidence="22">
    <location>
        <begin position="23"/>
        <end position="144"/>
    </location>
</feature>
<dbReference type="PROSITE" id="PS00108">
    <property type="entry name" value="PROTEIN_KINASE_ST"/>
    <property type="match status" value="1"/>
</dbReference>
<evidence type="ECO:0000256" key="17">
    <source>
        <dbReference type="PIRNR" id="PIRNR000641"/>
    </source>
</evidence>
<feature type="chain" id="PRO_5045913101" description="Receptor-like serine/threonine-protein kinase" evidence="20">
    <location>
        <begin position="20"/>
        <end position="795"/>
    </location>
</feature>
<feature type="binding site" evidence="18">
    <location>
        <position position="535"/>
    </location>
    <ligand>
        <name>ATP</name>
        <dbReference type="ChEBI" id="CHEBI:30616"/>
    </ligand>
</feature>
<evidence type="ECO:0000256" key="3">
    <source>
        <dbReference type="ARBA" id="ARBA00022536"/>
    </source>
</evidence>
<organism evidence="23 24">
    <name type="scientific">Tanacetum coccineum</name>
    <dbReference type="NCBI Taxonomy" id="301880"/>
    <lineage>
        <taxon>Eukaryota</taxon>
        <taxon>Viridiplantae</taxon>
        <taxon>Streptophyta</taxon>
        <taxon>Embryophyta</taxon>
        <taxon>Tracheophyta</taxon>
        <taxon>Spermatophyta</taxon>
        <taxon>Magnoliopsida</taxon>
        <taxon>eudicotyledons</taxon>
        <taxon>Gunneridae</taxon>
        <taxon>Pentapetalae</taxon>
        <taxon>asterids</taxon>
        <taxon>campanulids</taxon>
        <taxon>Asterales</taxon>
        <taxon>Asteraceae</taxon>
        <taxon>Asteroideae</taxon>
        <taxon>Anthemideae</taxon>
        <taxon>Anthemidinae</taxon>
        <taxon>Tanacetum</taxon>
    </lineage>
</organism>
<sequence>MARVLYFIIVIFVPFSVVAQQTNGSVPVGSSLTATDNAVPWISPSGDFAFGFQRIRGKDNYVLSIWYDKIPEKTIIWYPQGNSMVSRGSKVELLDGSGLVLTDPQGTRVWSSISVSNLAYGFMNDTGNFVLVGSDSHSIWESFDSFADTMLPTQVMARGGVINSKLSDTNFTGGRFQLRLLQDGNLVLNSRDIASGYTYKAYYISNTFDASNSTNSGDQLIFDATGILYILKRNGERSDLTPREALPSGDYYHRATLGFDGVFTQYYHPKNSDGNTSWSILWLEPENICQDIISDEGSGACGFNSVCSLNGARRPNCECPPGLSLIDSRDPYGDCKLNFTPSCEEEPTYRAEIDFVELTSIDWPQSDYVHMESTSVDECKDSCMNDCLCAVAIHDRNQCWKKKLPLSNGWTNESLNTKAFLKFQKGKITPRSPYVFPRSRNDRKTLITIGSSLLGSSVFINIVLIGVICLGFFLNHQKKGRSFNPADNVVQNNLIHFTYHELVQATNGFKDELGKGSFGIVYKGVMRTNTVAVKKLNRLAEDGDKEFKTEVNAIARTHHKNLVQLLGYCADGEQRLLVYEYMSNGTLASFLFGDERPSWEQRSHIALGIAKGLSYLHEECSTQIIHCDIKPQNVLLDDFYNAKISDFGLAKLLLTNQSRTSTGIRGTKGYVAPEWFRNTPVTTMVDVYSYGVLLLEIVSCRKSVKEFGTGDEYGEILTDLAWDCYQEGRLEVFVENDLEALDDYKKLRIFVMVGLWCIQENPSLRPTMKKVIPMLDGVIEVPEPPCPFPFSVTSG</sequence>
<dbReference type="Gene3D" id="2.90.10.30">
    <property type="match status" value="1"/>
</dbReference>
<evidence type="ECO:0000256" key="14">
    <source>
        <dbReference type="ARBA" id="ARBA00023180"/>
    </source>
</evidence>
<evidence type="ECO:0000256" key="15">
    <source>
        <dbReference type="ARBA" id="ARBA00047899"/>
    </source>
</evidence>
<evidence type="ECO:0000313" key="23">
    <source>
        <dbReference type="EMBL" id="GJT37055.1"/>
    </source>
</evidence>
<protein>
    <recommendedName>
        <fullName evidence="17">Receptor-like serine/threonine-protein kinase</fullName>
        <ecNumber evidence="17">2.7.11.1</ecNumber>
    </recommendedName>
</protein>
<evidence type="ECO:0000256" key="20">
    <source>
        <dbReference type="SAM" id="SignalP"/>
    </source>
</evidence>
<dbReference type="SUPFAM" id="SSF51110">
    <property type="entry name" value="alpha-D-mannose-specific plant lectins"/>
    <property type="match status" value="1"/>
</dbReference>
<dbReference type="Gene3D" id="2.90.10.10">
    <property type="entry name" value="Bulb-type lectin domain"/>
    <property type="match status" value="1"/>
</dbReference>
<gene>
    <name evidence="23" type="ORF">Tco_0936920</name>
</gene>
<dbReference type="SMART" id="SM00220">
    <property type="entry name" value="S_TKc"/>
    <property type="match status" value="1"/>
</dbReference>
<dbReference type="Gene3D" id="3.30.200.20">
    <property type="entry name" value="Phosphorylase Kinase, domain 1"/>
    <property type="match status" value="1"/>
</dbReference>
<comment type="catalytic activity">
    <reaction evidence="15 17">
        <text>L-threonyl-[protein] + ATP = O-phospho-L-threonyl-[protein] + ADP + H(+)</text>
        <dbReference type="Rhea" id="RHEA:46608"/>
        <dbReference type="Rhea" id="RHEA-COMP:11060"/>
        <dbReference type="Rhea" id="RHEA-COMP:11605"/>
        <dbReference type="ChEBI" id="CHEBI:15378"/>
        <dbReference type="ChEBI" id="CHEBI:30013"/>
        <dbReference type="ChEBI" id="CHEBI:30616"/>
        <dbReference type="ChEBI" id="CHEBI:61977"/>
        <dbReference type="ChEBI" id="CHEBI:456216"/>
        <dbReference type="EC" id="2.7.11.1"/>
    </reaction>
</comment>
<evidence type="ECO:0000313" key="24">
    <source>
        <dbReference type="Proteomes" id="UP001151760"/>
    </source>
</evidence>
<comment type="similarity">
    <text evidence="17">Belongs to the protein kinase superfamily. Ser/Thr protein kinase family.</text>
</comment>
<reference evidence="23" key="1">
    <citation type="journal article" date="2022" name="Int. J. Mol. Sci.">
        <title>Draft Genome of Tanacetum Coccineum: Genomic Comparison of Closely Related Tanacetum-Family Plants.</title>
        <authorList>
            <person name="Yamashiro T."/>
            <person name="Shiraishi A."/>
            <person name="Nakayama K."/>
            <person name="Satake H."/>
        </authorList>
    </citation>
    <scope>NUCLEOTIDE SEQUENCE</scope>
</reference>
<comment type="subcellular location">
    <subcellularLocation>
        <location evidence="1">Membrane</location>
        <topology evidence="1">Single-pass membrane protein</topology>
    </subcellularLocation>
</comment>
<evidence type="ECO:0000259" key="22">
    <source>
        <dbReference type="PROSITE" id="PS50927"/>
    </source>
</evidence>
<dbReference type="Gene3D" id="1.10.510.10">
    <property type="entry name" value="Transferase(Phosphotransferase) domain 1"/>
    <property type="match status" value="1"/>
</dbReference>
<keyword evidence="5 19" id="KW-0812">Transmembrane</keyword>
<evidence type="ECO:0000256" key="2">
    <source>
        <dbReference type="ARBA" id="ARBA00022527"/>
    </source>
</evidence>
<feature type="signal peptide" evidence="20">
    <location>
        <begin position="1"/>
        <end position="19"/>
    </location>
</feature>
<evidence type="ECO:0000256" key="1">
    <source>
        <dbReference type="ARBA" id="ARBA00004167"/>
    </source>
</evidence>
<feature type="domain" description="Protein kinase" evidence="21">
    <location>
        <begin position="507"/>
        <end position="775"/>
    </location>
</feature>
<dbReference type="PROSITE" id="PS50011">
    <property type="entry name" value="PROTEIN_KINASE_DOM"/>
    <property type="match status" value="1"/>
</dbReference>
<keyword evidence="4 17" id="KW-0808">Transferase</keyword>
<feature type="transmembrane region" description="Helical" evidence="19">
    <location>
        <begin position="453"/>
        <end position="474"/>
    </location>
</feature>
<dbReference type="EMBL" id="BQNB010015192">
    <property type="protein sequence ID" value="GJT37055.1"/>
    <property type="molecule type" value="Genomic_DNA"/>
</dbReference>
<dbReference type="InterPro" id="IPR008271">
    <property type="entry name" value="Ser/Thr_kinase_AS"/>
</dbReference>
<dbReference type="PROSITE" id="PS50927">
    <property type="entry name" value="BULB_LECTIN"/>
    <property type="match status" value="1"/>
</dbReference>
<dbReference type="Proteomes" id="UP001151760">
    <property type="component" value="Unassembled WGS sequence"/>
</dbReference>
<evidence type="ECO:0000256" key="7">
    <source>
        <dbReference type="ARBA" id="ARBA00022741"/>
    </source>
</evidence>
<keyword evidence="3" id="KW-0245">EGF-like domain</keyword>
<keyword evidence="2 17" id="KW-0723">Serine/threonine-protein kinase</keyword>
<dbReference type="InterPro" id="IPR051343">
    <property type="entry name" value="G-type_lectin_kinases/EP1-like"/>
</dbReference>
<dbReference type="CDD" id="cd14066">
    <property type="entry name" value="STKc_IRAK"/>
    <property type="match status" value="1"/>
</dbReference>
<evidence type="ECO:0000259" key="21">
    <source>
        <dbReference type="PROSITE" id="PS50011"/>
    </source>
</evidence>
<evidence type="ECO:0000256" key="10">
    <source>
        <dbReference type="ARBA" id="ARBA00022989"/>
    </source>
</evidence>
<evidence type="ECO:0000256" key="8">
    <source>
        <dbReference type="ARBA" id="ARBA00022777"/>
    </source>
</evidence>
<keyword evidence="9 17" id="KW-0067">ATP-binding</keyword>
<accession>A0ABQ5DCR4</accession>
<comment type="caution">
    <text evidence="23">The sequence shown here is derived from an EMBL/GenBank/DDBJ whole genome shotgun (WGS) entry which is preliminary data.</text>
</comment>
<dbReference type="InterPro" id="IPR000719">
    <property type="entry name" value="Prot_kinase_dom"/>
</dbReference>
<keyword evidence="8 17" id="KW-0418">Kinase</keyword>
<dbReference type="Pfam" id="PF00069">
    <property type="entry name" value="Pkinase"/>
    <property type="match status" value="1"/>
</dbReference>
<dbReference type="InterPro" id="IPR017441">
    <property type="entry name" value="Protein_kinase_ATP_BS"/>
</dbReference>
<dbReference type="PROSITE" id="PS00107">
    <property type="entry name" value="PROTEIN_KINASE_ATP"/>
    <property type="match status" value="1"/>
</dbReference>
<evidence type="ECO:0000256" key="18">
    <source>
        <dbReference type="PROSITE-ProRule" id="PRU10141"/>
    </source>
</evidence>
<evidence type="ECO:0000256" key="19">
    <source>
        <dbReference type="SAM" id="Phobius"/>
    </source>
</evidence>
<dbReference type="PANTHER" id="PTHR47976">
    <property type="entry name" value="G-TYPE LECTIN S-RECEPTOR-LIKE SERINE/THREONINE-PROTEIN KINASE SD2-5"/>
    <property type="match status" value="1"/>
</dbReference>
<dbReference type="InterPro" id="IPR036426">
    <property type="entry name" value="Bulb-type_lectin_dom_sf"/>
</dbReference>
<evidence type="ECO:0000256" key="9">
    <source>
        <dbReference type="ARBA" id="ARBA00022840"/>
    </source>
</evidence>
<keyword evidence="7 17" id="KW-0547">Nucleotide-binding</keyword>
<dbReference type="InterPro" id="IPR011009">
    <property type="entry name" value="Kinase-like_dom_sf"/>
</dbReference>
<dbReference type="PANTHER" id="PTHR47976:SF15">
    <property type="entry name" value="G-TYPE LECTIN S-RECEPTOR-LIKE SERINE_THREONINE-PROTEIN KINASE RLK1"/>
    <property type="match status" value="1"/>
</dbReference>
<evidence type="ECO:0000256" key="16">
    <source>
        <dbReference type="ARBA" id="ARBA00048679"/>
    </source>
</evidence>
<evidence type="ECO:0000256" key="13">
    <source>
        <dbReference type="ARBA" id="ARBA00023170"/>
    </source>
</evidence>
<keyword evidence="24" id="KW-1185">Reference proteome</keyword>
<keyword evidence="6 20" id="KW-0732">Signal</keyword>
<dbReference type="PIRSF" id="PIRSF000641">
    <property type="entry name" value="SRK"/>
    <property type="match status" value="1"/>
</dbReference>
<dbReference type="EC" id="2.7.11.1" evidence="17"/>